<sequence>MSLRAYYRNPTGGDLSLPQDSGRPVSEQKLRALGCKWWLVEGSLDQRMEKFKELSKSLGFEDGDYEHFYDLSKQTGTPHDLAMIPKDVAQMWGQNNLLPFNVFVLYVASNAYLDLKEPGTNAFIRLVIPPKYALFCPGGTVFQASGHEDALLDVAVHVLFRATDPASVVTFGEEVDKHPTRVDYVQSVTGSTEA</sequence>
<gene>
    <name evidence="1" type="primary">ADI1_6</name>
    <name evidence="1" type="ORF">AAF712_011618</name>
</gene>
<reference evidence="1 2" key="1">
    <citation type="submission" date="2024-05" db="EMBL/GenBank/DDBJ databases">
        <title>A draft genome resource for the thread blight pathogen Marasmius tenuissimus strain MS-2.</title>
        <authorList>
            <person name="Yulfo-Soto G.E."/>
            <person name="Baruah I.K."/>
            <person name="Amoako-Attah I."/>
            <person name="Bukari Y."/>
            <person name="Meinhardt L.W."/>
            <person name="Bailey B.A."/>
            <person name="Cohen S.P."/>
        </authorList>
    </citation>
    <scope>NUCLEOTIDE SEQUENCE [LARGE SCALE GENOMIC DNA]</scope>
    <source>
        <strain evidence="1 2">MS-2</strain>
    </source>
</reference>
<protein>
    <submittedName>
        <fullName evidence="1">1,2-dihydroxy-3-keto-5-methylthiopentene dioxygenase</fullName>
        <ecNumber evidence="1">1.13.11.5</ecNumber>
    </submittedName>
</protein>
<evidence type="ECO:0000313" key="1">
    <source>
        <dbReference type="EMBL" id="KAL0061591.1"/>
    </source>
</evidence>
<accession>A0ABR2ZKR3</accession>
<comment type="caution">
    <text evidence="1">The sequence shown here is derived from an EMBL/GenBank/DDBJ whole genome shotgun (WGS) entry which is preliminary data.</text>
</comment>
<dbReference type="EC" id="1.13.11.5" evidence="1"/>
<organism evidence="1 2">
    <name type="scientific">Marasmius tenuissimus</name>
    <dbReference type="NCBI Taxonomy" id="585030"/>
    <lineage>
        <taxon>Eukaryota</taxon>
        <taxon>Fungi</taxon>
        <taxon>Dikarya</taxon>
        <taxon>Basidiomycota</taxon>
        <taxon>Agaricomycotina</taxon>
        <taxon>Agaricomycetes</taxon>
        <taxon>Agaricomycetidae</taxon>
        <taxon>Agaricales</taxon>
        <taxon>Marasmiineae</taxon>
        <taxon>Marasmiaceae</taxon>
        <taxon>Marasmius</taxon>
    </lineage>
</organism>
<dbReference type="EMBL" id="JBBXMP010000131">
    <property type="protein sequence ID" value="KAL0061591.1"/>
    <property type="molecule type" value="Genomic_DNA"/>
</dbReference>
<keyword evidence="1" id="KW-0223">Dioxygenase</keyword>
<dbReference type="Proteomes" id="UP001437256">
    <property type="component" value="Unassembled WGS sequence"/>
</dbReference>
<dbReference type="GO" id="GO:0004411">
    <property type="term" value="F:homogentisate 1,2-dioxygenase activity"/>
    <property type="evidence" value="ECO:0007669"/>
    <property type="project" value="UniProtKB-EC"/>
</dbReference>
<name>A0ABR2ZKR3_9AGAR</name>
<dbReference type="InterPro" id="IPR014710">
    <property type="entry name" value="RmlC-like_jellyroll"/>
</dbReference>
<keyword evidence="2" id="KW-1185">Reference proteome</keyword>
<proteinExistence type="predicted"/>
<evidence type="ECO:0000313" key="2">
    <source>
        <dbReference type="Proteomes" id="UP001437256"/>
    </source>
</evidence>
<keyword evidence="1" id="KW-0560">Oxidoreductase</keyword>
<dbReference type="Gene3D" id="2.60.120.10">
    <property type="entry name" value="Jelly Rolls"/>
    <property type="match status" value="1"/>
</dbReference>